<dbReference type="SUPFAM" id="SSF55961">
    <property type="entry name" value="Bet v1-like"/>
    <property type="match status" value="1"/>
</dbReference>
<dbReference type="Proteomes" id="UP001168540">
    <property type="component" value="Unassembled WGS sequence"/>
</dbReference>
<reference evidence="3" key="1">
    <citation type="submission" date="2023-06" db="EMBL/GenBank/DDBJ databases">
        <authorList>
            <person name="Zhang S."/>
        </authorList>
    </citation>
    <scope>NUCLEOTIDE SEQUENCE</scope>
    <source>
        <strain evidence="3">SG2303</strain>
    </source>
</reference>
<dbReference type="EMBL" id="JAUEDK010000018">
    <property type="protein sequence ID" value="MDN0075495.1"/>
    <property type="molecule type" value="Genomic_DNA"/>
</dbReference>
<gene>
    <name evidence="3" type="ORF">QU481_11390</name>
</gene>
<organism evidence="3 4">
    <name type="scientific">Crenobacter oryzisoli</name>
    <dbReference type="NCBI Taxonomy" id="3056844"/>
    <lineage>
        <taxon>Bacteria</taxon>
        <taxon>Pseudomonadati</taxon>
        <taxon>Pseudomonadota</taxon>
        <taxon>Betaproteobacteria</taxon>
        <taxon>Neisseriales</taxon>
        <taxon>Neisseriaceae</taxon>
        <taxon>Crenobacter</taxon>
    </lineage>
</organism>
<evidence type="ECO:0000256" key="1">
    <source>
        <dbReference type="ARBA" id="ARBA00008918"/>
    </source>
</evidence>
<dbReference type="PANTHER" id="PTHR12901:SF10">
    <property type="entry name" value="COENZYME Q-BINDING PROTEIN COQ10, MITOCHONDRIAL"/>
    <property type="match status" value="1"/>
</dbReference>
<proteinExistence type="inferred from homology"/>
<comment type="similarity">
    <text evidence="1">Belongs to the ribosome association toxin RatA family.</text>
</comment>
<sequence>MSVVEKNVLVTHTPAQMFALVDDVPRYPRFLPWCGKAEVHSRNGHEVVASLTIDYLKIRQHFTTRNSNVSDREIKMELVEGPFQHLEGVWQFHPVGDFGCKIEFRLTYEFSSKILEKIIGPVFGHISGTLVDAFIKEADRVYGDD</sequence>
<protein>
    <submittedName>
        <fullName evidence="3">Type II toxin-antitoxin system RatA family toxin</fullName>
    </submittedName>
</protein>
<dbReference type="InterPro" id="IPR023393">
    <property type="entry name" value="START-like_dom_sf"/>
</dbReference>
<feature type="domain" description="Coenzyme Q-binding protein COQ10 START" evidence="2">
    <location>
        <begin position="10"/>
        <end position="134"/>
    </location>
</feature>
<dbReference type="CDD" id="cd07813">
    <property type="entry name" value="COQ10p_like"/>
    <property type="match status" value="1"/>
</dbReference>
<dbReference type="Gene3D" id="3.30.530.20">
    <property type="match status" value="1"/>
</dbReference>
<evidence type="ECO:0000313" key="3">
    <source>
        <dbReference type="EMBL" id="MDN0075495.1"/>
    </source>
</evidence>
<dbReference type="InterPro" id="IPR044996">
    <property type="entry name" value="COQ10-like"/>
</dbReference>
<evidence type="ECO:0000313" key="4">
    <source>
        <dbReference type="Proteomes" id="UP001168540"/>
    </source>
</evidence>
<dbReference type="InterPro" id="IPR005031">
    <property type="entry name" value="COQ10_START"/>
</dbReference>
<accession>A0ABT7XNX6</accession>
<dbReference type="RefSeq" id="WP_289830113.1">
    <property type="nucleotide sequence ID" value="NZ_JAUEDK010000018.1"/>
</dbReference>
<evidence type="ECO:0000259" key="2">
    <source>
        <dbReference type="Pfam" id="PF03364"/>
    </source>
</evidence>
<dbReference type="PANTHER" id="PTHR12901">
    <property type="entry name" value="SPERM PROTEIN HOMOLOG"/>
    <property type="match status" value="1"/>
</dbReference>
<name>A0ABT7XNX6_9NEIS</name>
<comment type="caution">
    <text evidence="3">The sequence shown here is derived from an EMBL/GenBank/DDBJ whole genome shotgun (WGS) entry which is preliminary data.</text>
</comment>
<keyword evidence="4" id="KW-1185">Reference proteome</keyword>
<dbReference type="Pfam" id="PF03364">
    <property type="entry name" value="Polyketide_cyc"/>
    <property type="match status" value="1"/>
</dbReference>